<dbReference type="GO" id="GO:0009432">
    <property type="term" value="P:SOS response"/>
    <property type="evidence" value="ECO:0007669"/>
    <property type="project" value="TreeGrafter"/>
</dbReference>
<dbReference type="Gene3D" id="3.40.1170.60">
    <property type="match status" value="1"/>
</dbReference>
<protein>
    <submittedName>
        <fullName evidence="5">UV damage repair protein UvrX</fullName>
    </submittedName>
</protein>
<dbReference type="Gene3D" id="3.30.1490.100">
    <property type="entry name" value="DNA polymerase, Y-family, little finger domain"/>
    <property type="match status" value="1"/>
</dbReference>
<keyword evidence="3" id="KW-0548">Nucleotidyltransferase</keyword>
<evidence type="ECO:0000313" key="5">
    <source>
        <dbReference type="EMBL" id="QKX51896.1"/>
    </source>
</evidence>
<name>A0A7H8QD16_9BACL</name>
<dbReference type="Gene3D" id="3.30.70.270">
    <property type="match status" value="1"/>
</dbReference>
<dbReference type="AlphaFoldDB" id="A0A7H8QD16"/>
<accession>A0A7H8QD16</accession>
<dbReference type="Pfam" id="PF11799">
    <property type="entry name" value="IMS_C"/>
    <property type="match status" value="1"/>
</dbReference>
<dbReference type="EMBL" id="CP051177">
    <property type="protein sequence ID" value="QKX51896.1"/>
    <property type="molecule type" value="Genomic_DNA"/>
</dbReference>
<keyword evidence="3" id="KW-0239">DNA-directed DNA polymerase</keyword>
<dbReference type="CDD" id="cd01700">
    <property type="entry name" value="PolY_Pol_V_umuC"/>
    <property type="match status" value="1"/>
</dbReference>
<dbReference type="InterPro" id="IPR050116">
    <property type="entry name" value="DNA_polymerase-Y"/>
</dbReference>
<evidence type="ECO:0000256" key="2">
    <source>
        <dbReference type="ARBA" id="ARBA00022457"/>
    </source>
</evidence>
<dbReference type="Proteomes" id="UP000509222">
    <property type="component" value="Chromosome"/>
</dbReference>
<dbReference type="GO" id="GO:0005829">
    <property type="term" value="C:cytosol"/>
    <property type="evidence" value="ECO:0007669"/>
    <property type="project" value="TreeGrafter"/>
</dbReference>
<reference evidence="6" key="1">
    <citation type="submission" date="2020-06" db="EMBL/GenBank/DDBJ databases">
        <title>Isolation of Planomicrobium glaciei.</title>
        <authorList>
            <person name="Malisova L."/>
            <person name="Safrankova R."/>
            <person name="Jakubu V."/>
            <person name="Spanelova P."/>
        </authorList>
    </citation>
    <scope>NUCLEOTIDE SEQUENCE [LARGE SCALE GENOMIC DNA]</scope>
    <source>
        <strain evidence="6">NRL-ATB46093</strain>
    </source>
</reference>
<dbReference type="Pfam" id="PF11798">
    <property type="entry name" value="IMS_HHH"/>
    <property type="match status" value="1"/>
</dbReference>
<dbReference type="InterPro" id="IPR036775">
    <property type="entry name" value="DNA_pol_Y-fam_lit_finger_sf"/>
</dbReference>
<proteinExistence type="inferred from homology"/>
<keyword evidence="3" id="KW-0808">Transferase</keyword>
<dbReference type="GO" id="GO:0006281">
    <property type="term" value="P:DNA repair"/>
    <property type="evidence" value="ECO:0007669"/>
    <property type="project" value="InterPro"/>
</dbReference>
<sequence length="426" mass="47401">MYEGLETRPIICLDMRSFYASCTAIDLGLDPLTACIAVIGNQERRGSVVLAASPVLKKEFGVRTGTRLFEIPDDPRIMKIEPKMGFFLDVSMEITRLLKEYVPTEAIHVYSVDESFVDLSGTRKLWGTPEQLISRIQDDIIRQFCLPSAIGMGPNMLMAKLALDLEAKSRGFAEWTFADVPEKLWPVAPLSKMWGIGSRLETTLNGMGIFSVGDLAHTDLAQLEASFGILGNQLYHHAWGIDLSELGPPIIEGQVSYGKGQILYRDYTTARDILTVLLEMAEDVARRARTAGKAGRTVTLSVGYSKKAFGGGFHRARTIDEATNETLKIYAVCKELLEEFYDGRPARRLAITLTKLEDETSMQLSLFEQRKWQTRKLGEAMDQLRSKYGPTAVLRAVSYTEAGTARERARLIGGHNADGSFEEPED</sequence>
<evidence type="ECO:0000259" key="4">
    <source>
        <dbReference type="PROSITE" id="PS50173"/>
    </source>
</evidence>
<dbReference type="RefSeq" id="WP_053166989.1">
    <property type="nucleotide sequence ID" value="NZ_CP051177.1"/>
</dbReference>
<feature type="domain" description="UmuC" evidence="4">
    <location>
        <begin position="10"/>
        <end position="197"/>
    </location>
</feature>
<keyword evidence="2" id="KW-0515">Mutator protein</keyword>
<organism evidence="5 6">
    <name type="scientific">Planococcus glaciei</name>
    <dbReference type="NCBI Taxonomy" id="459472"/>
    <lineage>
        <taxon>Bacteria</taxon>
        <taxon>Bacillati</taxon>
        <taxon>Bacillota</taxon>
        <taxon>Bacilli</taxon>
        <taxon>Bacillales</taxon>
        <taxon>Caryophanaceae</taxon>
        <taxon>Planococcus</taxon>
    </lineage>
</organism>
<dbReference type="GO" id="GO:0003887">
    <property type="term" value="F:DNA-directed DNA polymerase activity"/>
    <property type="evidence" value="ECO:0007669"/>
    <property type="project" value="UniProtKB-KW"/>
</dbReference>
<dbReference type="InterPro" id="IPR017961">
    <property type="entry name" value="DNA_pol_Y-fam_little_finger"/>
</dbReference>
<evidence type="ECO:0000256" key="3">
    <source>
        <dbReference type="ARBA" id="ARBA00022932"/>
    </source>
</evidence>
<dbReference type="InterPro" id="IPR001126">
    <property type="entry name" value="UmuC"/>
</dbReference>
<dbReference type="InterPro" id="IPR043502">
    <property type="entry name" value="DNA/RNA_pol_sf"/>
</dbReference>
<comment type="similarity">
    <text evidence="1">Belongs to the DNA polymerase type-Y family.</text>
</comment>
<dbReference type="Gene3D" id="1.10.150.20">
    <property type="entry name" value="5' to 3' exonuclease, C-terminal subdomain"/>
    <property type="match status" value="1"/>
</dbReference>
<dbReference type="PANTHER" id="PTHR11076:SF35">
    <property type="entry name" value="DNA REPAIR PROTEIN HOMOLOG YOBH"/>
    <property type="match status" value="1"/>
</dbReference>
<dbReference type="InterPro" id="IPR024728">
    <property type="entry name" value="PolY_HhH_motif"/>
</dbReference>
<dbReference type="GO" id="GO:0003684">
    <property type="term" value="F:damaged DNA binding"/>
    <property type="evidence" value="ECO:0007669"/>
    <property type="project" value="InterPro"/>
</dbReference>
<evidence type="ECO:0000256" key="1">
    <source>
        <dbReference type="ARBA" id="ARBA00010945"/>
    </source>
</evidence>
<dbReference type="SUPFAM" id="SSF56672">
    <property type="entry name" value="DNA/RNA polymerases"/>
    <property type="match status" value="1"/>
</dbReference>
<dbReference type="SUPFAM" id="SSF100879">
    <property type="entry name" value="Lesion bypass DNA polymerase (Y-family), little finger domain"/>
    <property type="match status" value="1"/>
</dbReference>
<dbReference type="PROSITE" id="PS50173">
    <property type="entry name" value="UMUC"/>
    <property type="match status" value="1"/>
</dbReference>
<gene>
    <name evidence="5" type="ORF">HF394_15670</name>
</gene>
<keyword evidence="6" id="KW-1185">Reference proteome</keyword>
<dbReference type="InterPro" id="IPR043128">
    <property type="entry name" value="Rev_trsase/Diguanyl_cyclase"/>
</dbReference>
<dbReference type="Pfam" id="PF00817">
    <property type="entry name" value="IMS"/>
    <property type="match status" value="1"/>
</dbReference>
<evidence type="ECO:0000313" key="6">
    <source>
        <dbReference type="Proteomes" id="UP000509222"/>
    </source>
</evidence>
<dbReference type="GO" id="GO:0042276">
    <property type="term" value="P:error-prone translesion synthesis"/>
    <property type="evidence" value="ECO:0007669"/>
    <property type="project" value="TreeGrafter"/>
</dbReference>
<dbReference type="PANTHER" id="PTHR11076">
    <property type="entry name" value="DNA REPAIR POLYMERASE UMUC / TRANSFERASE FAMILY MEMBER"/>
    <property type="match status" value="1"/>
</dbReference>